<evidence type="ECO:0000256" key="3">
    <source>
        <dbReference type="ARBA" id="ARBA00022989"/>
    </source>
</evidence>
<dbReference type="InterPro" id="IPR020846">
    <property type="entry name" value="MFS_dom"/>
</dbReference>
<organism evidence="7 8">
    <name type="scientific">Paracidovorax citrulli</name>
    <name type="common">Acidovorax citrulli</name>
    <dbReference type="NCBI Taxonomy" id="80869"/>
    <lineage>
        <taxon>Bacteria</taxon>
        <taxon>Pseudomonadati</taxon>
        <taxon>Pseudomonadota</taxon>
        <taxon>Betaproteobacteria</taxon>
        <taxon>Burkholderiales</taxon>
        <taxon>Comamonadaceae</taxon>
        <taxon>Paracidovorax</taxon>
    </lineage>
</organism>
<dbReference type="Pfam" id="PF07690">
    <property type="entry name" value="MFS_1"/>
    <property type="match status" value="1"/>
</dbReference>
<name>A0ABY9ATG9_PARCI</name>
<comment type="subcellular location">
    <subcellularLocation>
        <location evidence="1">Membrane</location>
        <topology evidence="1">Multi-pass membrane protein</topology>
    </subcellularLocation>
</comment>
<feature type="domain" description="Major facilitator superfamily (MFS) profile" evidence="6">
    <location>
        <begin position="9"/>
        <end position="386"/>
    </location>
</feature>
<dbReference type="CDD" id="cd17393">
    <property type="entry name" value="MFS_MosC_like"/>
    <property type="match status" value="1"/>
</dbReference>
<feature type="transmembrane region" description="Helical" evidence="5">
    <location>
        <begin position="49"/>
        <end position="68"/>
    </location>
</feature>
<feature type="transmembrane region" description="Helical" evidence="5">
    <location>
        <begin position="298"/>
        <end position="318"/>
    </location>
</feature>
<gene>
    <name evidence="7" type="ORF">QRO08_05810</name>
</gene>
<evidence type="ECO:0000313" key="8">
    <source>
        <dbReference type="Proteomes" id="UP001242732"/>
    </source>
</evidence>
<dbReference type="PROSITE" id="PS50850">
    <property type="entry name" value="MFS"/>
    <property type="match status" value="1"/>
</dbReference>
<dbReference type="InterPro" id="IPR011701">
    <property type="entry name" value="MFS"/>
</dbReference>
<evidence type="ECO:0000256" key="5">
    <source>
        <dbReference type="SAM" id="Phobius"/>
    </source>
</evidence>
<protein>
    <submittedName>
        <fullName evidence="7">MFS transporter</fullName>
    </submittedName>
</protein>
<keyword evidence="3 5" id="KW-1133">Transmembrane helix</keyword>
<dbReference type="EMBL" id="CP127363">
    <property type="protein sequence ID" value="WIY50090.1"/>
    <property type="molecule type" value="Genomic_DNA"/>
</dbReference>
<dbReference type="InterPro" id="IPR051788">
    <property type="entry name" value="MFS_Transporter"/>
</dbReference>
<feature type="transmembrane region" description="Helical" evidence="5">
    <location>
        <begin position="247"/>
        <end position="268"/>
    </location>
</feature>
<dbReference type="Proteomes" id="UP001242732">
    <property type="component" value="Chromosome"/>
</dbReference>
<dbReference type="PANTHER" id="PTHR23514:SF13">
    <property type="entry name" value="INNER MEMBRANE PROTEIN YBJJ"/>
    <property type="match status" value="1"/>
</dbReference>
<evidence type="ECO:0000256" key="2">
    <source>
        <dbReference type="ARBA" id="ARBA00022692"/>
    </source>
</evidence>
<keyword evidence="4 5" id="KW-0472">Membrane</keyword>
<feature type="transmembrane region" description="Helical" evidence="5">
    <location>
        <begin position="164"/>
        <end position="187"/>
    </location>
</feature>
<dbReference type="RefSeq" id="WP_011796748.1">
    <property type="nucleotide sequence ID" value="NZ_CP023687.1"/>
</dbReference>
<accession>A0ABY9ATG9</accession>
<proteinExistence type="predicted"/>
<feature type="transmembrane region" description="Helical" evidence="5">
    <location>
        <begin position="208"/>
        <end position="227"/>
    </location>
</feature>
<dbReference type="SUPFAM" id="SSF103473">
    <property type="entry name" value="MFS general substrate transporter"/>
    <property type="match status" value="1"/>
</dbReference>
<reference evidence="7 8" key="1">
    <citation type="submission" date="2023-06" db="EMBL/GenBank/DDBJ databases">
        <authorList>
            <person name="Ham H."/>
            <person name="Park D.S."/>
        </authorList>
    </citation>
    <scope>NUCLEOTIDE SEQUENCE [LARGE SCALE GENOMIC DNA]</scope>
    <source>
        <strain evidence="7 8">KACC 17005</strain>
    </source>
</reference>
<feature type="transmembrane region" description="Helical" evidence="5">
    <location>
        <begin position="80"/>
        <end position="107"/>
    </location>
</feature>
<sequence length="390" mass="40909">MTSDSLRARTWALNTAFFIPGVGLASWASRTPSIRDGLHASIEEMGWTLFGFSAGSMLGILTAGKLTMRIGPRRTVQAGLAALLLGIAGIGIAVQLSAVWLCFLGFLMVGTGMGWVDIGANIDGVELERLTGKPVLPACHGFFSLGTLIGAAVGMGLSAHGTSVLWHLGAVAVIALALTWHQIRHLAATVRQPDRTGKTSFWTEIHDARLLMIGFLCMALALAEGAANDWLPILMIDGHGLTNTAGVAVYMVFTASMTVGRFCGNWVVRRIGRAAVFRICTLSASLALALVIFSPSPWLAVCAIVLWGVGASLGFPLAMSAAGEGEGDTATRVSITATLGYMAFLVGPPMLGFLGERFGIRQAMLPVLAATLLAVTMASAGRELGRRRAS</sequence>
<feature type="transmembrane region" description="Helical" evidence="5">
    <location>
        <begin position="330"/>
        <end position="351"/>
    </location>
</feature>
<keyword evidence="8" id="KW-1185">Reference proteome</keyword>
<dbReference type="InterPro" id="IPR036259">
    <property type="entry name" value="MFS_trans_sf"/>
</dbReference>
<dbReference type="PANTHER" id="PTHR23514">
    <property type="entry name" value="BYPASS OF STOP CODON PROTEIN 6"/>
    <property type="match status" value="1"/>
</dbReference>
<evidence type="ECO:0000313" key="7">
    <source>
        <dbReference type="EMBL" id="WIY50090.1"/>
    </source>
</evidence>
<evidence type="ECO:0000259" key="6">
    <source>
        <dbReference type="PROSITE" id="PS50850"/>
    </source>
</evidence>
<keyword evidence="2 5" id="KW-0812">Transmembrane</keyword>
<evidence type="ECO:0000256" key="4">
    <source>
        <dbReference type="ARBA" id="ARBA00023136"/>
    </source>
</evidence>
<feature type="transmembrane region" description="Helical" evidence="5">
    <location>
        <begin position="12"/>
        <end position="29"/>
    </location>
</feature>
<dbReference type="Gene3D" id="1.20.1250.20">
    <property type="entry name" value="MFS general substrate transporter like domains"/>
    <property type="match status" value="1"/>
</dbReference>
<dbReference type="GeneID" id="79791403"/>
<feature type="transmembrane region" description="Helical" evidence="5">
    <location>
        <begin position="275"/>
        <end position="292"/>
    </location>
</feature>
<feature type="transmembrane region" description="Helical" evidence="5">
    <location>
        <begin position="363"/>
        <end position="381"/>
    </location>
</feature>
<evidence type="ECO:0000256" key="1">
    <source>
        <dbReference type="ARBA" id="ARBA00004141"/>
    </source>
</evidence>